<reference evidence="10" key="1">
    <citation type="submission" date="2024-06" db="EMBL/GenBank/DDBJ databases">
        <authorList>
            <person name="Ryan C."/>
        </authorList>
    </citation>
    <scope>NUCLEOTIDE SEQUENCE [LARGE SCALE GENOMIC DNA]</scope>
</reference>
<evidence type="ECO:0000256" key="6">
    <source>
        <dbReference type="ARBA" id="ARBA00023180"/>
    </source>
</evidence>
<dbReference type="Gene3D" id="3.30.465.10">
    <property type="match status" value="1"/>
</dbReference>
<dbReference type="Gene3D" id="3.30.43.10">
    <property type="entry name" value="Uridine Diphospho-n-acetylenolpyruvylglucosamine Reductase, domain 2"/>
    <property type="match status" value="1"/>
</dbReference>
<dbReference type="AlphaFoldDB" id="A0ABC9E9S0"/>
<proteinExistence type="inferred from homology"/>
<dbReference type="InterPro" id="IPR006094">
    <property type="entry name" value="Oxid_FAD_bind_N"/>
</dbReference>
<keyword evidence="7" id="KW-1133">Transmembrane helix</keyword>
<evidence type="ECO:0000259" key="8">
    <source>
        <dbReference type="PROSITE" id="PS51387"/>
    </source>
</evidence>
<dbReference type="InterPro" id="IPR016169">
    <property type="entry name" value="FAD-bd_PCMH_sub2"/>
</dbReference>
<dbReference type="InterPro" id="IPR036318">
    <property type="entry name" value="FAD-bd_PCMH-like_sf"/>
</dbReference>
<feature type="domain" description="FAD-binding PCMH-type" evidence="8">
    <location>
        <begin position="131"/>
        <end position="316"/>
    </location>
</feature>
<dbReference type="GO" id="GO:0016491">
    <property type="term" value="F:oxidoreductase activity"/>
    <property type="evidence" value="ECO:0007669"/>
    <property type="project" value="UniProtKB-ARBA"/>
</dbReference>
<dbReference type="Gene3D" id="3.40.462.20">
    <property type="match status" value="1"/>
</dbReference>
<evidence type="ECO:0000256" key="3">
    <source>
        <dbReference type="ARBA" id="ARBA00022630"/>
    </source>
</evidence>
<keyword evidence="10" id="KW-1185">Reference proteome</keyword>
<evidence type="ECO:0000256" key="4">
    <source>
        <dbReference type="ARBA" id="ARBA00022729"/>
    </source>
</evidence>
<dbReference type="InterPro" id="IPR016167">
    <property type="entry name" value="FAD-bd_PCMH_sub1"/>
</dbReference>
<feature type="transmembrane region" description="Helical" evidence="7">
    <location>
        <begin position="54"/>
        <end position="73"/>
    </location>
</feature>
<keyword evidence="3" id="KW-0285">Flavoprotein</keyword>
<protein>
    <recommendedName>
        <fullName evidence="8">FAD-binding PCMH-type domain-containing protein</fullName>
    </recommendedName>
</protein>
<comment type="cofactor">
    <cofactor evidence="1">
        <name>FAD</name>
        <dbReference type="ChEBI" id="CHEBI:57692"/>
    </cofactor>
</comment>
<sequence>MQSCAVTFLCANSAINVLLLVPACELLVSIANLLLSSIGVDLDPNKKMAIVRSIALPLELLAAFFAILGHVSVTPAATAATTAEAPSSDPASFLRCLAVDLPPQVIYTNTSPSYTSVLESSIKNLLFVTPSTPTPVAIIAAADASHVQAAVRCGARHGVRVRPRSGGHDYEGLSYRSLSSSASATARPFAVVDLAAPALRAVRVDAARRTAWAGSGATLGELYYAIANSSARLAFPGGLGPTVGLGGHLSGGGFGLLLRKHGLATDHVVDAVVVDAGGRLLLDRAAMGEDLFWAIRGGGGGSFGVVLFWKLRLVPVPATVTVFTVHRPRNQSATSLLTKWQRVAPTLPRDAFLRVVLQEQDAQFECLYLGARAGLVATMAGRFPELGVTAEDAIKMTWIEAVLYFAFYGVGKPREMLLDRGGKPERFFKAKSDYVSEPVPSHAWEKVWSWLAMDGAGLIILDPYGGRMGAVAPAATPFPHRRELYSVQYYGFWFENGTDVAEKHLGWIRGMHREMEPYVSKNPRGAYVNYRDLDLGVNHDDEDDDGVAGYEKARVWGEAYFRGNFERLAAVKAKVDPHDFFRNEQSIPPLRSSHRSSPHWFFF</sequence>
<dbReference type="PROSITE" id="PS51387">
    <property type="entry name" value="FAD_PCMH"/>
    <property type="match status" value="1"/>
</dbReference>
<dbReference type="InterPro" id="IPR016166">
    <property type="entry name" value="FAD-bd_PCMH"/>
</dbReference>
<evidence type="ECO:0000256" key="7">
    <source>
        <dbReference type="SAM" id="Phobius"/>
    </source>
</evidence>
<dbReference type="PANTHER" id="PTHR32448">
    <property type="entry name" value="OS08G0158400 PROTEIN"/>
    <property type="match status" value="1"/>
</dbReference>
<keyword evidence="4" id="KW-0732">Signal</keyword>
<dbReference type="EMBL" id="OZ075146">
    <property type="protein sequence ID" value="CAL5053254.1"/>
    <property type="molecule type" value="Genomic_DNA"/>
</dbReference>
<keyword evidence="5" id="KW-0274">FAD</keyword>
<keyword evidence="7" id="KW-0812">Transmembrane</keyword>
<evidence type="ECO:0000256" key="5">
    <source>
        <dbReference type="ARBA" id="ARBA00022827"/>
    </source>
</evidence>
<dbReference type="SUPFAM" id="SSF56176">
    <property type="entry name" value="FAD-binding/transporter-associated domain-like"/>
    <property type="match status" value="1"/>
</dbReference>
<comment type="similarity">
    <text evidence="2">Belongs to the oxygen-dependent FAD-linked oxidoreductase family.</text>
</comment>
<organism evidence="9 10">
    <name type="scientific">Urochloa decumbens</name>
    <dbReference type="NCBI Taxonomy" id="240449"/>
    <lineage>
        <taxon>Eukaryota</taxon>
        <taxon>Viridiplantae</taxon>
        <taxon>Streptophyta</taxon>
        <taxon>Embryophyta</taxon>
        <taxon>Tracheophyta</taxon>
        <taxon>Spermatophyta</taxon>
        <taxon>Magnoliopsida</taxon>
        <taxon>Liliopsida</taxon>
        <taxon>Poales</taxon>
        <taxon>Poaceae</taxon>
        <taxon>PACMAD clade</taxon>
        <taxon>Panicoideae</taxon>
        <taxon>Panicodae</taxon>
        <taxon>Paniceae</taxon>
        <taxon>Melinidinae</taxon>
        <taxon>Urochloa</taxon>
    </lineage>
</organism>
<dbReference type="InterPro" id="IPR012951">
    <property type="entry name" value="BBE"/>
</dbReference>
<feature type="transmembrane region" description="Helical" evidence="7">
    <location>
        <begin position="17"/>
        <end position="42"/>
    </location>
</feature>
<dbReference type="Proteomes" id="UP001497457">
    <property type="component" value="Chromosome 36b"/>
</dbReference>
<keyword evidence="7" id="KW-0472">Membrane</keyword>
<evidence type="ECO:0000256" key="1">
    <source>
        <dbReference type="ARBA" id="ARBA00001974"/>
    </source>
</evidence>
<gene>
    <name evidence="9" type="ORF">URODEC1_LOCUS93152</name>
</gene>
<accession>A0ABC9E9S0</accession>
<dbReference type="Pfam" id="PF08031">
    <property type="entry name" value="BBE"/>
    <property type="match status" value="1"/>
</dbReference>
<evidence type="ECO:0000256" key="2">
    <source>
        <dbReference type="ARBA" id="ARBA00005466"/>
    </source>
</evidence>
<evidence type="ECO:0000313" key="9">
    <source>
        <dbReference type="EMBL" id="CAL5053254.1"/>
    </source>
</evidence>
<keyword evidence="6" id="KW-0325">Glycoprotein</keyword>
<evidence type="ECO:0000313" key="10">
    <source>
        <dbReference type="Proteomes" id="UP001497457"/>
    </source>
</evidence>
<dbReference type="Pfam" id="PF01565">
    <property type="entry name" value="FAD_binding_4"/>
    <property type="match status" value="1"/>
</dbReference>
<name>A0ABC9E9S0_9POAL</name>
<reference evidence="9 10" key="2">
    <citation type="submission" date="2024-10" db="EMBL/GenBank/DDBJ databases">
        <authorList>
            <person name="Ryan C."/>
        </authorList>
    </citation>
    <scope>NUCLEOTIDE SEQUENCE [LARGE SCALE GENOMIC DNA]</scope>
</reference>